<evidence type="ECO:0000313" key="2">
    <source>
        <dbReference type="EMBL" id="GIG02813.1"/>
    </source>
</evidence>
<evidence type="ECO:0000256" key="1">
    <source>
        <dbReference type="SAM" id="MobiDB-lite"/>
    </source>
</evidence>
<accession>A0A8J3KH10</accession>
<sequence length="114" mass="10624">MTPPAATAATTALEVQLAGVPSPITRVGRDVSTAFASAGTAARPFGLPTTTAAVGAGDEGAALGAADGGAALAPAATQLPCGSGTASDPHPAGSTAITAPATTATQERLRTAGA</sequence>
<reference evidence="2 3" key="1">
    <citation type="submission" date="2021-01" db="EMBL/GenBank/DDBJ databases">
        <title>Whole genome shotgun sequence of Catellatospora citrea NBRC 14495.</title>
        <authorList>
            <person name="Komaki H."/>
            <person name="Tamura T."/>
        </authorList>
    </citation>
    <scope>NUCLEOTIDE SEQUENCE [LARGE SCALE GENOMIC DNA]</scope>
    <source>
        <strain evidence="2 3">NBRC 14495</strain>
    </source>
</reference>
<dbReference type="EMBL" id="BONH01000060">
    <property type="protein sequence ID" value="GIG02813.1"/>
    <property type="molecule type" value="Genomic_DNA"/>
</dbReference>
<keyword evidence="3" id="KW-1185">Reference proteome</keyword>
<feature type="compositionally biased region" description="Low complexity" evidence="1">
    <location>
        <begin position="92"/>
        <end position="105"/>
    </location>
</feature>
<comment type="caution">
    <text evidence="2">The sequence shown here is derived from an EMBL/GenBank/DDBJ whole genome shotgun (WGS) entry which is preliminary data.</text>
</comment>
<protein>
    <submittedName>
        <fullName evidence="2">Uncharacterized protein</fullName>
    </submittedName>
</protein>
<dbReference type="AlphaFoldDB" id="A0A8J3KH10"/>
<organism evidence="2 3">
    <name type="scientific">Catellatospora citrea</name>
    <dbReference type="NCBI Taxonomy" id="53366"/>
    <lineage>
        <taxon>Bacteria</taxon>
        <taxon>Bacillati</taxon>
        <taxon>Actinomycetota</taxon>
        <taxon>Actinomycetes</taxon>
        <taxon>Micromonosporales</taxon>
        <taxon>Micromonosporaceae</taxon>
        <taxon>Catellatospora</taxon>
    </lineage>
</organism>
<feature type="region of interest" description="Disordered" evidence="1">
    <location>
        <begin position="80"/>
        <end position="114"/>
    </location>
</feature>
<name>A0A8J3KH10_9ACTN</name>
<evidence type="ECO:0000313" key="3">
    <source>
        <dbReference type="Proteomes" id="UP000659904"/>
    </source>
</evidence>
<gene>
    <name evidence="2" type="ORF">Cci01nite_79060</name>
</gene>
<dbReference type="Proteomes" id="UP000659904">
    <property type="component" value="Unassembled WGS sequence"/>
</dbReference>
<proteinExistence type="predicted"/>